<evidence type="ECO:0000256" key="5">
    <source>
        <dbReference type="ARBA" id="ARBA00022679"/>
    </source>
</evidence>
<dbReference type="SUPFAM" id="SSF75615">
    <property type="entry name" value="Siroheme synthase middle domains-like"/>
    <property type="match status" value="1"/>
</dbReference>
<comment type="pathway">
    <text evidence="12">Porphyrin-containing compound metabolism; siroheme biosynthesis; precorrin-2 from uroporphyrinogen III: step 1/1.</text>
</comment>
<evidence type="ECO:0000313" key="21">
    <source>
        <dbReference type="Proteomes" id="UP000004188"/>
    </source>
</evidence>
<dbReference type="InterPro" id="IPR050161">
    <property type="entry name" value="Siro_Cobalamin_biosynth"/>
</dbReference>
<evidence type="ECO:0000256" key="7">
    <source>
        <dbReference type="ARBA" id="ARBA00023002"/>
    </source>
</evidence>
<dbReference type="GO" id="GO:0004851">
    <property type="term" value="F:uroporphyrin-III C-methyltransferase activity"/>
    <property type="evidence" value="ECO:0007669"/>
    <property type="project" value="UniProtKB-EC"/>
</dbReference>
<keyword evidence="11" id="KW-0511">Multifunctional enzyme</keyword>
<dbReference type="Pfam" id="PF00590">
    <property type="entry name" value="TP_methylase"/>
    <property type="match status" value="1"/>
</dbReference>
<evidence type="ECO:0000256" key="2">
    <source>
        <dbReference type="ARBA" id="ARBA00005879"/>
    </source>
</evidence>
<dbReference type="PANTHER" id="PTHR45790:SF1">
    <property type="entry name" value="SIROHEME SYNTHASE"/>
    <property type="match status" value="1"/>
</dbReference>
<dbReference type="GO" id="GO:0009236">
    <property type="term" value="P:cobalamin biosynthetic process"/>
    <property type="evidence" value="ECO:0007669"/>
    <property type="project" value="UniProtKB-KW"/>
</dbReference>
<keyword evidence="6" id="KW-0949">S-adenosyl-L-methionine</keyword>
<evidence type="ECO:0000256" key="8">
    <source>
        <dbReference type="ARBA" id="ARBA00023027"/>
    </source>
</evidence>
<dbReference type="GO" id="GO:0051266">
    <property type="term" value="F:sirohydrochlorin ferrochelatase activity"/>
    <property type="evidence" value="ECO:0007669"/>
    <property type="project" value="UniProtKB-EC"/>
</dbReference>
<keyword evidence="5 16" id="KW-0808">Transferase</keyword>
<dbReference type="GO" id="GO:0043115">
    <property type="term" value="F:precorrin-2 dehydrogenase activity"/>
    <property type="evidence" value="ECO:0007669"/>
    <property type="project" value="UniProtKB-EC"/>
</dbReference>
<sequence length="457" mass="51079">MKRFPLFINLDKLPVLVVGGGDIAERKINLIIKANANVEVLARNFSPNVEQLISKKKIKKIKKSLDISTLGSNYSLIIAATDNKQINKKLFNFAKKNNILINVVDQPELCTCTFGSIVERGDLVIAISTGGSAPVFARNLREKFETLLPQSTKQLIDFSSSIREKVSRSFSQFNKRRIFWELFFDAFATKKNITKSNLTKLSNKLIKSLRNKNSGEVFLVGSGPGDPELLTLRALHLIQKADVCIYDNLVSKEILELVRRDAHMIYAGKLRNNHTIEQKEINKLLVNYAKKGLRVLRLKGGDPFMFGRGGEEISELMAKNIKFQVVPGITAATGVSAYAGIPLTHRDYSQSCIFITGHEKNGTLNVNWGNLTHENQTTVIYMGLNALPIITQNLIDSGMRKNMPIALVQEGTTDNQKVVVSTISRVNSKILKTDIQSPVIIIIGEVVKLRKTIKWFN</sequence>
<dbReference type="InterPro" id="IPR028281">
    <property type="entry name" value="Sirohaem_synthase_central"/>
</dbReference>
<feature type="domain" description="Siroheme synthase central" evidence="19">
    <location>
        <begin position="120"/>
        <end position="145"/>
    </location>
</feature>
<keyword evidence="3" id="KW-0169">Cobalamin biosynthesis</keyword>
<dbReference type="Gene3D" id="3.30.160.110">
    <property type="entry name" value="Siroheme synthase, domain 2"/>
    <property type="match status" value="1"/>
</dbReference>
<dbReference type="PIRSF" id="PIRSF036426">
    <property type="entry name" value="Sirohaem_synth"/>
    <property type="match status" value="1"/>
</dbReference>
<dbReference type="InterPro" id="IPR012409">
    <property type="entry name" value="Sirohaem_synth"/>
</dbReference>
<dbReference type="STRING" id="314607.KB13_934"/>
<dbReference type="PROSITE" id="PS00839">
    <property type="entry name" value="SUMT_1"/>
    <property type="match status" value="1"/>
</dbReference>
<reference evidence="21" key="1">
    <citation type="journal article" date="2012" name="Stand. Genomic Sci.">
        <title>Genome sequence of strain HIMB624, a cultured representative from the OM43 clade of marine Betaproteobacteria.</title>
        <authorList>
            <person name="Huggett M.J."/>
            <person name="Hayakawa D.H."/>
            <person name="Rappe M.S."/>
        </authorList>
    </citation>
    <scope>NUCLEOTIDE SEQUENCE [LARGE SCALE GENOMIC DNA]</scope>
    <source>
        <strain evidence="21">KB13</strain>
    </source>
</reference>
<dbReference type="InterPro" id="IPR006367">
    <property type="entry name" value="Sirohaem_synthase_N"/>
</dbReference>
<dbReference type="SUPFAM" id="SSF53790">
    <property type="entry name" value="Tetrapyrrole methylase"/>
    <property type="match status" value="1"/>
</dbReference>
<evidence type="ECO:0000256" key="12">
    <source>
        <dbReference type="ARBA" id="ARBA00025705"/>
    </source>
</evidence>
<accession>B6BWN4</accession>
<dbReference type="AlphaFoldDB" id="B6BWN4"/>
<feature type="active site" description="Proton donor" evidence="15">
    <location>
        <position position="269"/>
    </location>
</feature>
<evidence type="ECO:0000313" key="20">
    <source>
        <dbReference type="EMBL" id="EDZ64802.1"/>
    </source>
</evidence>
<evidence type="ECO:0000256" key="15">
    <source>
        <dbReference type="PIRSR" id="PIRSR036426-1"/>
    </source>
</evidence>
<dbReference type="InterPro" id="IPR003043">
    <property type="entry name" value="Uropor_MeTrfase_CS"/>
</dbReference>
<dbReference type="Pfam" id="PF13241">
    <property type="entry name" value="NAD_binding_7"/>
    <property type="match status" value="1"/>
</dbReference>
<dbReference type="Proteomes" id="UP000004188">
    <property type="component" value="Unassembled WGS sequence"/>
</dbReference>
<proteinExistence type="inferred from homology"/>
<keyword evidence="21" id="KW-1185">Reference proteome</keyword>
<evidence type="ECO:0000259" key="17">
    <source>
        <dbReference type="Pfam" id="PF00590"/>
    </source>
</evidence>
<dbReference type="InterPro" id="IPR014777">
    <property type="entry name" value="4pyrrole_Mease_sub1"/>
</dbReference>
<evidence type="ECO:0000256" key="14">
    <source>
        <dbReference type="ARBA" id="ARBA00060548"/>
    </source>
</evidence>
<dbReference type="SUPFAM" id="SSF51735">
    <property type="entry name" value="NAD(P)-binding Rossmann-fold domains"/>
    <property type="match status" value="1"/>
</dbReference>
<name>B6BWN4_9PROT</name>
<dbReference type="FunFam" id="3.30.950.10:FF:000001">
    <property type="entry name" value="Siroheme synthase"/>
    <property type="match status" value="1"/>
</dbReference>
<dbReference type="NCBIfam" id="TIGR01470">
    <property type="entry name" value="cysG_Nterm"/>
    <property type="match status" value="1"/>
</dbReference>
<dbReference type="Pfam" id="PF10414">
    <property type="entry name" value="CysG_dimeriser"/>
    <property type="match status" value="1"/>
</dbReference>
<dbReference type="FunFam" id="3.40.1010.10:FF:000001">
    <property type="entry name" value="Siroheme synthase"/>
    <property type="match status" value="1"/>
</dbReference>
<evidence type="ECO:0000256" key="6">
    <source>
        <dbReference type="ARBA" id="ARBA00022691"/>
    </source>
</evidence>
<keyword evidence="4 16" id="KW-0489">Methyltransferase</keyword>
<dbReference type="NCBIfam" id="NF007922">
    <property type="entry name" value="PRK10637.1"/>
    <property type="match status" value="1"/>
</dbReference>
<comment type="pathway">
    <text evidence="1">Porphyrin-containing compound metabolism; siroheme biosynthesis; sirohydrochlorin from precorrin-2: step 1/1.</text>
</comment>
<dbReference type="GO" id="GO:0032259">
    <property type="term" value="P:methylation"/>
    <property type="evidence" value="ECO:0007669"/>
    <property type="project" value="UniProtKB-KW"/>
</dbReference>
<evidence type="ECO:0000256" key="10">
    <source>
        <dbReference type="ARBA" id="ARBA00023244"/>
    </source>
</evidence>
<evidence type="ECO:0000256" key="11">
    <source>
        <dbReference type="ARBA" id="ARBA00023268"/>
    </source>
</evidence>
<comment type="similarity">
    <text evidence="2 16">Belongs to the precorrin methyltransferase family.</text>
</comment>
<evidence type="ECO:0000259" key="19">
    <source>
        <dbReference type="Pfam" id="PF14824"/>
    </source>
</evidence>
<dbReference type="InterPro" id="IPR006366">
    <property type="entry name" value="CobA/CysG_C"/>
</dbReference>
<dbReference type="Gene3D" id="3.30.950.10">
    <property type="entry name" value="Methyltransferase, Cobalt-precorrin-4 Transmethylase, Domain 2"/>
    <property type="match status" value="1"/>
</dbReference>
<dbReference type="EC" id="1.3.1.76" evidence="20"/>
<dbReference type="Gene3D" id="1.10.8.210">
    <property type="entry name" value="Sirohaem synthase, dimerisation domain"/>
    <property type="match status" value="1"/>
</dbReference>
<dbReference type="InterPro" id="IPR035996">
    <property type="entry name" value="4pyrrol_Methylase_sf"/>
</dbReference>
<evidence type="ECO:0000256" key="9">
    <source>
        <dbReference type="ARBA" id="ARBA00023239"/>
    </source>
</evidence>
<comment type="pathway">
    <text evidence="14">Cofactor biosynthesis; adenosylcobalamin biosynthesis; precorrin-2 from uroporphyrinogen III: step 1/1.</text>
</comment>
<keyword evidence="8" id="KW-0520">NAD</keyword>
<dbReference type="UniPathway" id="UPA00262">
    <property type="reaction ID" value="UER00211"/>
</dbReference>
<dbReference type="InterPro" id="IPR014776">
    <property type="entry name" value="4pyrrole_Mease_sub2"/>
</dbReference>
<dbReference type="GO" id="GO:0051287">
    <property type="term" value="F:NAD binding"/>
    <property type="evidence" value="ECO:0007669"/>
    <property type="project" value="InterPro"/>
</dbReference>
<gene>
    <name evidence="20" type="ORF">KB13_934</name>
</gene>
<evidence type="ECO:0000256" key="4">
    <source>
        <dbReference type="ARBA" id="ARBA00022603"/>
    </source>
</evidence>
<dbReference type="EC" id="2.1.1.107" evidence="20"/>
<dbReference type="Gene3D" id="3.40.1010.10">
    <property type="entry name" value="Cobalt-precorrin-4 Transmethylase, Domain 1"/>
    <property type="match status" value="1"/>
</dbReference>
<evidence type="ECO:0000259" key="18">
    <source>
        <dbReference type="Pfam" id="PF10414"/>
    </source>
</evidence>
<keyword evidence="7 20" id="KW-0560">Oxidoreductase</keyword>
<evidence type="ECO:0000256" key="16">
    <source>
        <dbReference type="RuleBase" id="RU003960"/>
    </source>
</evidence>
<organism evidence="20 21">
    <name type="scientific">beta proteobacterium KB13</name>
    <dbReference type="NCBI Taxonomy" id="314607"/>
    <lineage>
        <taxon>Bacteria</taxon>
        <taxon>Pseudomonadati</taxon>
        <taxon>Pseudomonadota</taxon>
        <taxon>Betaproteobacteria</taxon>
        <taxon>Nitrosomonadales</taxon>
        <taxon>OM43 clade</taxon>
    </lineage>
</organism>
<keyword evidence="10" id="KW-0627">Porphyrin biosynthesis</keyword>
<protein>
    <submittedName>
        <fullName evidence="20">Siroheme synthase</fullName>
        <ecNumber evidence="20">1.3.1.76</ecNumber>
        <ecNumber evidence="20">2.1.1.107</ecNumber>
        <ecNumber evidence="20">4.99.1.4</ecNumber>
    </submittedName>
</protein>
<dbReference type="eggNOG" id="COG0007">
    <property type="taxonomic scope" value="Bacteria"/>
</dbReference>
<dbReference type="EMBL" id="DS995299">
    <property type="protein sequence ID" value="EDZ64802.1"/>
    <property type="molecule type" value="Genomic_DNA"/>
</dbReference>
<dbReference type="CDD" id="cd11642">
    <property type="entry name" value="SUMT"/>
    <property type="match status" value="1"/>
</dbReference>
<dbReference type="Pfam" id="PF14824">
    <property type="entry name" value="Sirohm_synth_M"/>
    <property type="match status" value="1"/>
</dbReference>
<feature type="domain" description="Sirohaem synthase dimerisation" evidence="18">
    <location>
        <begin position="153"/>
        <end position="185"/>
    </location>
</feature>
<feature type="active site" description="Proton acceptor" evidence="15">
    <location>
        <position position="247"/>
    </location>
</feature>
<comment type="catalytic activity">
    <reaction evidence="13">
        <text>precorrin-2 + NAD(+) = sirohydrochlorin + NADH + 2 H(+)</text>
        <dbReference type="Rhea" id="RHEA:15613"/>
        <dbReference type="ChEBI" id="CHEBI:15378"/>
        <dbReference type="ChEBI" id="CHEBI:57540"/>
        <dbReference type="ChEBI" id="CHEBI:57945"/>
        <dbReference type="ChEBI" id="CHEBI:58351"/>
        <dbReference type="ChEBI" id="CHEBI:58827"/>
        <dbReference type="EC" id="1.3.1.76"/>
    </reaction>
</comment>
<dbReference type="InterPro" id="IPR037115">
    <property type="entry name" value="Sirohaem_synt_dimer_dom_sf"/>
</dbReference>
<dbReference type="EC" id="4.99.1.4" evidence="20"/>
<feature type="domain" description="Tetrapyrrole methylase" evidence="17">
    <location>
        <begin position="217"/>
        <end position="425"/>
    </location>
</feature>
<evidence type="ECO:0000256" key="1">
    <source>
        <dbReference type="ARBA" id="ARBA00005010"/>
    </source>
</evidence>
<keyword evidence="9 20" id="KW-0456">Lyase</keyword>
<dbReference type="InterPro" id="IPR036291">
    <property type="entry name" value="NAD(P)-bd_dom_sf"/>
</dbReference>
<evidence type="ECO:0000256" key="13">
    <source>
        <dbReference type="ARBA" id="ARBA00047561"/>
    </source>
</evidence>
<dbReference type="InterPro" id="IPR000878">
    <property type="entry name" value="4pyrrol_Mease"/>
</dbReference>
<dbReference type="NCBIfam" id="TIGR01469">
    <property type="entry name" value="cobA_cysG_Cterm"/>
    <property type="match status" value="1"/>
</dbReference>
<dbReference type="InterPro" id="IPR019478">
    <property type="entry name" value="Sirohaem_synthase_dimer_dom"/>
</dbReference>
<dbReference type="GO" id="GO:0019354">
    <property type="term" value="P:siroheme biosynthetic process"/>
    <property type="evidence" value="ECO:0007669"/>
    <property type="project" value="UniProtKB-UniPathway"/>
</dbReference>
<dbReference type="PANTHER" id="PTHR45790">
    <property type="entry name" value="SIROHEME SYNTHASE-RELATED"/>
    <property type="match status" value="1"/>
</dbReference>
<dbReference type="PROSITE" id="PS00840">
    <property type="entry name" value="SUMT_2"/>
    <property type="match status" value="1"/>
</dbReference>
<dbReference type="NCBIfam" id="NF004790">
    <property type="entry name" value="PRK06136.1"/>
    <property type="match status" value="1"/>
</dbReference>
<evidence type="ECO:0000256" key="3">
    <source>
        <dbReference type="ARBA" id="ARBA00022573"/>
    </source>
</evidence>
<dbReference type="Gene3D" id="3.40.50.720">
    <property type="entry name" value="NAD(P)-binding Rossmann-like Domain"/>
    <property type="match status" value="1"/>
</dbReference>
<dbReference type="HOGENOM" id="CLU_011276_2_1_4"/>